<evidence type="ECO:0008006" key="4">
    <source>
        <dbReference type="Google" id="ProtNLM"/>
    </source>
</evidence>
<gene>
    <name evidence="2" type="ORF">AFUS01_LOCUS1165</name>
</gene>
<dbReference type="EMBL" id="CAJVCH010006526">
    <property type="protein sequence ID" value="CAG7659340.1"/>
    <property type="molecule type" value="Genomic_DNA"/>
</dbReference>
<accession>A0A8J2NLW3</accession>
<comment type="caution">
    <text evidence="2">The sequence shown here is derived from an EMBL/GenBank/DDBJ whole genome shotgun (WGS) entry which is preliminary data.</text>
</comment>
<evidence type="ECO:0000256" key="1">
    <source>
        <dbReference type="SAM" id="SignalP"/>
    </source>
</evidence>
<protein>
    <recommendedName>
        <fullName evidence="4">ER-bound oxygenase mpaB/mpaB'/Rubber oxygenase catalytic domain-containing protein</fullName>
    </recommendedName>
</protein>
<sequence>MGHVMYYLLLIITISQLGNCASDIDKTREECLRSNKLQTVSITDILKLGESLPWDSGTTSLFPCWFDLELARTGQRFARKYAPQLYFANAMSLILLLSDYQSRRVLFLTQKSETPEKAFKRYTATMQQIAIWLDSDILSPTWAMSVTNVRKVHSRAASRVICLNSTASKFTATPEENPTGFQPNENLWKAFKTDLAQLRYEAQPTEFDYTTPKFKINQYTMALTVWAFLSHSQF</sequence>
<feature type="chain" id="PRO_5035200641" description="ER-bound oxygenase mpaB/mpaB'/Rubber oxygenase catalytic domain-containing protein" evidence="1">
    <location>
        <begin position="21"/>
        <end position="234"/>
    </location>
</feature>
<organism evidence="2 3">
    <name type="scientific">Allacma fusca</name>
    <dbReference type="NCBI Taxonomy" id="39272"/>
    <lineage>
        <taxon>Eukaryota</taxon>
        <taxon>Metazoa</taxon>
        <taxon>Ecdysozoa</taxon>
        <taxon>Arthropoda</taxon>
        <taxon>Hexapoda</taxon>
        <taxon>Collembola</taxon>
        <taxon>Symphypleona</taxon>
        <taxon>Sminthuridae</taxon>
        <taxon>Allacma</taxon>
    </lineage>
</organism>
<dbReference type="PANTHER" id="PTHR37159:SF1">
    <property type="entry name" value="GH11867P"/>
    <property type="match status" value="1"/>
</dbReference>
<keyword evidence="1" id="KW-0732">Signal</keyword>
<evidence type="ECO:0000313" key="2">
    <source>
        <dbReference type="EMBL" id="CAG7659340.1"/>
    </source>
</evidence>
<proteinExistence type="predicted"/>
<evidence type="ECO:0000313" key="3">
    <source>
        <dbReference type="Proteomes" id="UP000708208"/>
    </source>
</evidence>
<dbReference type="PANTHER" id="PTHR37159">
    <property type="entry name" value="GH11867P"/>
    <property type="match status" value="1"/>
</dbReference>
<dbReference type="OrthoDB" id="6361347at2759"/>
<feature type="signal peptide" evidence="1">
    <location>
        <begin position="1"/>
        <end position="20"/>
    </location>
</feature>
<name>A0A8J2NLW3_9HEXA</name>
<dbReference type="Proteomes" id="UP000708208">
    <property type="component" value="Unassembled WGS sequence"/>
</dbReference>
<reference evidence="2" key="1">
    <citation type="submission" date="2021-06" db="EMBL/GenBank/DDBJ databases">
        <authorList>
            <person name="Hodson N. C."/>
            <person name="Mongue J. A."/>
            <person name="Jaron S. K."/>
        </authorList>
    </citation>
    <scope>NUCLEOTIDE SEQUENCE</scope>
</reference>
<keyword evidence="3" id="KW-1185">Reference proteome</keyword>
<dbReference type="AlphaFoldDB" id="A0A8J2NLW3"/>